<protein>
    <submittedName>
        <fullName evidence="2">Membrane protein</fullName>
    </submittedName>
</protein>
<feature type="transmembrane region" description="Helical" evidence="1">
    <location>
        <begin position="6"/>
        <end position="28"/>
    </location>
</feature>
<reference evidence="2 3" key="1">
    <citation type="journal article" date="2015" name="Genome Announc.">
        <title>Thirty-Two Complete Genome Assemblies of Nine Yersinia Species, Including Y. pestis, Y. pseudotuberculosis, and Y. enterocolitica.</title>
        <authorList>
            <person name="Johnson S.L."/>
            <person name="Daligault H.E."/>
            <person name="Davenport K.W."/>
            <person name="Jaissle J."/>
            <person name="Frey K.G."/>
            <person name="Ladner J.T."/>
            <person name="Broomall S.M."/>
            <person name="Bishop-Lilly K.A."/>
            <person name="Bruce D.C."/>
            <person name="Coyne S.R."/>
            <person name="Gibbons H.S."/>
            <person name="Lo C.C."/>
            <person name="Munk A.C."/>
            <person name="Rosenzweig C.N."/>
            <person name="Koroleva G.I."/>
            <person name="Palacios G.F."/>
            <person name="Redden C.L."/>
            <person name="Xu Y."/>
            <person name="Minogue T.D."/>
            <person name="Chain P.S."/>
        </authorList>
    </citation>
    <scope>NUCLEOTIDE SEQUENCE [LARGE SCALE GENOMIC DNA]</scope>
    <source>
        <strain evidence="2 3">Y231</strain>
    </source>
</reference>
<dbReference type="EMBL" id="CP009997">
    <property type="protein sequence ID" value="AJJ34302.1"/>
    <property type="molecule type" value="Genomic_DNA"/>
</dbReference>
<name>A0ABM5SIV4_9GAMM</name>
<gene>
    <name evidence="2" type="ORF">CH54_2108</name>
</gene>
<evidence type="ECO:0000313" key="2">
    <source>
        <dbReference type="EMBL" id="AJJ34302.1"/>
    </source>
</evidence>
<evidence type="ECO:0000313" key="3">
    <source>
        <dbReference type="Proteomes" id="UP000031883"/>
    </source>
</evidence>
<organism evidence="2 3">
    <name type="scientific">Yersinia rochesterensis</name>
    <dbReference type="NCBI Taxonomy" id="1604335"/>
    <lineage>
        <taxon>Bacteria</taxon>
        <taxon>Pseudomonadati</taxon>
        <taxon>Pseudomonadota</taxon>
        <taxon>Gammaproteobacteria</taxon>
        <taxon>Enterobacterales</taxon>
        <taxon>Yersiniaceae</taxon>
        <taxon>Yersinia</taxon>
    </lineage>
</organism>
<accession>A0ABM5SIV4</accession>
<dbReference type="RefSeq" id="WP_042562567.1">
    <property type="nucleotide sequence ID" value="NZ_CP009997.1"/>
</dbReference>
<proteinExistence type="predicted"/>
<sequence length="91" mass="10608">MGILFLVGVITGLSIYFWGNTVVLFSWLQQAKLPLFLWRLGIYGIVAGMWLHRVRKTLLQQVTAPMAIYRLEVQMISLLLLIEFTCYRWGM</sequence>
<evidence type="ECO:0000256" key="1">
    <source>
        <dbReference type="SAM" id="Phobius"/>
    </source>
</evidence>
<keyword evidence="1" id="KW-0812">Transmembrane</keyword>
<keyword evidence="1" id="KW-0472">Membrane</keyword>
<keyword evidence="3" id="KW-1185">Reference proteome</keyword>
<keyword evidence="1" id="KW-1133">Transmembrane helix</keyword>
<dbReference type="Proteomes" id="UP000031883">
    <property type="component" value="Chromosome"/>
</dbReference>
<feature type="transmembrane region" description="Helical" evidence="1">
    <location>
        <begin position="35"/>
        <end position="53"/>
    </location>
</feature>